<dbReference type="Proteomes" id="UP000663855">
    <property type="component" value="Unassembled WGS sequence"/>
</dbReference>
<gene>
    <name evidence="3" type="ORF">CJN711_LOCUS35826</name>
</gene>
<organism evidence="3 4">
    <name type="scientific">Rotaria magnacalcarata</name>
    <dbReference type="NCBI Taxonomy" id="392030"/>
    <lineage>
        <taxon>Eukaryota</taxon>
        <taxon>Metazoa</taxon>
        <taxon>Spiralia</taxon>
        <taxon>Gnathifera</taxon>
        <taxon>Rotifera</taxon>
        <taxon>Eurotatoria</taxon>
        <taxon>Bdelloidea</taxon>
        <taxon>Philodinida</taxon>
        <taxon>Philodinidae</taxon>
        <taxon>Rotaria</taxon>
    </lineage>
</organism>
<feature type="region of interest" description="Disordered" evidence="1">
    <location>
        <begin position="95"/>
        <end position="128"/>
    </location>
</feature>
<dbReference type="PANTHER" id="PTHR13016">
    <property type="entry name" value="AMMECR1 HOMOLOG"/>
    <property type="match status" value="1"/>
</dbReference>
<dbReference type="Gene3D" id="3.30.700.20">
    <property type="entry name" value="Hypothetical protein ph0010, domain 1"/>
    <property type="match status" value="1"/>
</dbReference>
<dbReference type="PANTHER" id="PTHR13016:SF0">
    <property type="entry name" value="AMME SYNDROME CANDIDATE GENE 1 PROTEIN"/>
    <property type="match status" value="1"/>
</dbReference>
<dbReference type="InterPro" id="IPR002733">
    <property type="entry name" value="AMMECR1_domain"/>
</dbReference>
<feature type="compositionally biased region" description="Acidic residues" evidence="1">
    <location>
        <begin position="114"/>
        <end position="128"/>
    </location>
</feature>
<dbReference type="Pfam" id="PF01871">
    <property type="entry name" value="AMMECR1"/>
    <property type="match status" value="1"/>
</dbReference>
<comment type="caution">
    <text evidence="3">The sequence shown here is derived from an EMBL/GenBank/DDBJ whole genome shotgun (WGS) entry which is preliminary data.</text>
</comment>
<evidence type="ECO:0000313" key="3">
    <source>
        <dbReference type="EMBL" id="CAF1605317.1"/>
    </source>
</evidence>
<dbReference type="SUPFAM" id="SSF143447">
    <property type="entry name" value="AMMECR1-like"/>
    <property type="match status" value="1"/>
</dbReference>
<feature type="domain" description="AMMECR1" evidence="2">
    <location>
        <begin position="149"/>
        <end position="370"/>
    </location>
</feature>
<name>A0A816B7M1_9BILA</name>
<dbReference type="PROSITE" id="PS51112">
    <property type="entry name" value="AMMECR1"/>
    <property type="match status" value="1"/>
</dbReference>
<dbReference type="InterPro" id="IPR027485">
    <property type="entry name" value="AMMECR1_N"/>
</dbReference>
<sequence length="390" mass="43918">MAICCGGKNQKVSHSTASSIKNCHSSEKDTMDMLNSISLKSNIHHRSHSYFNHRQTNQNHLSMPHDLSRSSNNSASSSALSYAYGTQQKSLLTTDPINDNHNYYKDSKNVDNMDISDNDDDDNNDEFSEVNDTKQQSKLKHNFEFSLAAQQKQSIINADMIFYCFEILGNHLFNGRHHLSKHHLLSLSLSSTTATTNGQLVSLSVVPSTLPNDPYPLFVTWLIGSEQKLRGCIGTFTPIDLAQGLREYAITSATNDSRFSPISRDEYPLLSCAVSILTHFEPCSSYMDWDVGIHGIRIEYFNERGAKRSATYLPEVAHENGWNHIQTIDSLLRKGGYRAPITSDIRKSVHVTRYKSEKLTLHYNDYAESKLNSSITATCSYTTTTIRQQV</sequence>
<feature type="compositionally biased region" description="Basic and acidic residues" evidence="1">
    <location>
        <begin position="102"/>
        <end position="111"/>
    </location>
</feature>
<proteinExistence type="predicted"/>
<protein>
    <recommendedName>
        <fullName evidence="2">AMMECR1 domain-containing protein</fullName>
    </recommendedName>
</protein>
<evidence type="ECO:0000259" key="2">
    <source>
        <dbReference type="PROSITE" id="PS51112"/>
    </source>
</evidence>
<dbReference type="NCBIfam" id="TIGR00296">
    <property type="entry name" value="TIGR00296 family protein"/>
    <property type="match status" value="1"/>
</dbReference>
<reference evidence="3" key="1">
    <citation type="submission" date="2021-02" db="EMBL/GenBank/DDBJ databases">
        <authorList>
            <person name="Nowell W R."/>
        </authorList>
    </citation>
    <scope>NUCLEOTIDE SEQUENCE</scope>
</reference>
<dbReference type="InterPro" id="IPR036071">
    <property type="entry name" value="AMMECR1_dom_sf"/>
</dbReference>
<dbReference type="AlphaFoldDB" id="A0A816B7M1"/>
<dbReference type="EMBL" id="CAJNOV010017244">
    <property type="protein sequence ID" value="CAF1605317.1"/>
    <property type="molecule type" value="Genomic_DNA"/>
</dbReference>
<evidence type="ECO:0000313" key="4">
    <source>
        <dbReference type="Proteomes" id="UP000663855"/>
    </source>
</evidence>
<accession>A0A816B7M1</accession>
<evidence type="ECO:0000256" key="1">
    <source>
        <dbReference type="SAM" id="MobiDB-lite"/>
    </source>
</evidence>
<dbReference type="InterPro" id="IPR023473">
    <property type="entry name" value="AMMECR1"/>
</dbReference>